<feature type="domain" description="DUF4371" evidence="3">
    <location>
        <begin position="99"/>
        <end position="271"/>
    </location>
</feature>
<feature type="region of interest" description="Disordered" evidence="1">
    <location>
        <begin position="1"/>
        <end position="24"/>
    </location>
</feature>
<sequence>MSDGRKRLSGAEYKKKAKIKKEEQEQIIRKPTKIDSFFKNENCIEKSGTSTMQSGKDETDFKSAAHLSSVELSTKEKVDDCVLDDECSKIEDASRTEVVAVVKRLCSRGLAFRGKSEKFGDPHNGNYFMILELLAEFDPFLASHIERFGNQGSGSTSYLSKTVCDEFILLMGHKVLKQIGDEIRRAKYFSLIINSTPDIAHVDQLTFVIRYVSETGEPCERFLKFLPSVGHKAEEMFAAIASELKTLGLNIQDCRGQSYDNAANMSGIYNGLQAKIQRQAPFAFFVPCSAHSLNLVATATAESSTQRWKILMTEVGEGKTVKRVNLARWSAREDACKSLRDSWNEVIKALEVIRDDCTEKPVTRNEATGILSKLNKLVTALMVVVWNFFLERINKVNVQIQASTVYLITVSDLYESLRKFFVDQRENFKYFEEMAMELSASKQYSKELGKRQPNRKKFADETPEEEIKEMYPNDLETELVPECIHFRSHISSQSILVKPDSPSLQSLSSFLRKQSLQNVYPNLDIALRMALCTPATNCSGERSFSCLKRVKNYLRSTLSEEKLNALALLCIESELMNKITYDDIIDDFSNKKSRKKVL</sequence>
<dbReference type="SUPFAM" id="SSF53098">
    <property type="entry name" value="Ribonuclease H-like"/>
    <property type="match status" value="1"/>
</dbReference>
<gene>
    <name evidence="4" type="ORF">PSYICH_LOCUS4531</name>
</gene>
<dbReference type="Pfam" id="PF05699">
    <property type="entry name" value="Dimer_Tnp_hAT"/>
    <property type="match status" value="1"/>
</dbReference>
<feature type="domain" description="HAT C-terminal dimerisation" evidence="2">
    <location>
        <begin position="515"/>
        <end position="575"/>
    </location>
</feature>
<evidence type="ECO:0000259" key="2">
    <source>
        <dbReference type="Pfam" id="PF05699"/>
    </source>
</evidence>
<dbReference type="Pfam" id="PF14291">
    <property type="entry name" value="DUF4371"/>
    <property type="match status" value="1"/>
</dbReference>
<dbReference type="InterPro" id="IPR008906">
    <property type="entry name" value="HATC_C_dom"/>
</dbReference>
<evidence type="ECO:0000313" key="5">
    <source>
        <dbReference type="Proteomes" id="UP001153636"/>
    </source>
</evidence>
<evidence type="ECO:0000259" key="3">
    <source>
        <dbReference type="Pfam" id="PF14291"/>
    </source>
</evidence>
<dbReference type="InterPro" id="IPR025398">
    <property type="entry name" value="DUF4371"/>
</dbReference>
<dbReference type="Proteomes" id="UP001153636">
    <property type="component" value="Chromosome 14"/>
</dbReference>
<protein>
    <submittedName>
        <fullName evidence="4">Uncharacterized protein</fullName>
    </submittedName>
</protein>
<dbReference type="PANTHER" id="PTHR45749">
    <property type="match status" value="1"/>
</dbReference>
<evidence type="ECO:0000256" key="1">
    <source>
        <dbReference type="SAM" id="MobiDB-lite"/>
    </source>
</evidence>
<name>A0A9P0GAQ2_9CUCU</name>
<proteinExistence type="predicted"/>
<dbReference type="EMBL" id="OV651826">
    <property type="protein sequence ID" value="CAH1103040.1"/>
    <property type="molecule type" value="Genomic_DNA"/>
</dbReference>
<dbReference type="OrthoDB" id="6611207at2759"/>
<dbReference type="PANTHER" id="PTHR45749:SF23">
    <property type="entry name" value="ZINC FINGER MYM-TYPE PROTEIN 1-LIKE"/>
    <property type="match status" value="1"/>
</dbReference>
<evidence type="ECO:0000313" key="4">
    <source>
        <dbReference type="EMBL" id="CAH1103040.1"/>
    </source>
</evidence>
<accession>A0A9P0GAQ2</accession>
<dbReference type="AlphaFoldDB" id="A0A9P0GAQ2"/>
<organism evidence="4 5">
    <name type="scientific">Psylliodes chrysocephalus</name>
    <dbReference type="NCBI Taxonomy" id="3402493"/>
    <lineage>
        <taxon>Eukaryota</taxon>
        <taxon>Metazoa</taxon>
        <taxon>Ecdysozoa</taxon>
        <taxon>Arthropoda</taxon>
        <taxon>Hexapoda</taxon>
        <taxon>Insecta</taxon>
        <taxon>Pterygota</taxon>
        <taxon>Neoptera</taxon>
        <taxon>Endopterygota</taxon>
        <taxon>Coleoptera</taxon>
        <taxon>Polyphaga</taxon>
        <taxon>Cucujiformia</taxon>
        <taxon>Chrysomeloidea</taxon>
        <taxon>Chrysomelidae</taxon>
        <taxon>Galerucinae</taxon>
        <taxon>Alticini</taxon>
        <taxon>Psylliodes</taxon>
    </lineage>
</organism>
<dbReference type="InterPro" id="IPR012337">
    <property type="entry name" value="RNaseH-like_sf"/>
</dbReference>
<reference evidence="4" key="1">
    <citation type="submission" date="2022-01" db="EMBL/GenBank/DDBJ databases">
        <authorList>
            <person name="King R."/>
        </authorList>
    </citation>
    <scope>NUCLEOTIDE SEQUENCE</scope>
</reference>
<dbReference type="GO" id="GO:0046983">
    <property type="term" value="F:protein dimerization activity"/>
    <property type="evidence" value="ECO:0007669"/>
    <property type="project" value="InterPro"/>
</dbReference>
<keyword evidence="5" id="KW-1185">Reference proteome</keyword>